<evidence type="ECO:0000313" key="3">
    <source>
        <dbReference type="Proteomes" id="UP000692954"/>
    </source>
</evidence>
<dbReference type="Proteomes" id="UP000692954">
    <property type="component" value="Unassembled WGS sequence"/>
</dbReference>
<feature type="compositionally biased region" description="Polar residues" evidence="1">
    <location>
        <begin position="1"/>
        <end position="13"/>
    </location>
</feature>
<comment type="caution">
    <text evidence="2">The sequence shown here is derived from an EMBL/GenBank/DDBJ whole genome shotgun (WGS) entry which is preliminary data.</text>
</comment>
<protein>
    <submittedName>
        <fullName evidence="2">Uncharacterized protein</fullName>
    </submittedName>
</protein>
<reference evidence="2" key="1">
    <citation type="submission" date="2021-01" db="EMBL/GenBank/DDBJ databases">
        <authorList>
            <consortium name="Genoscope - CEA"/>
            <person name="William W."/>
        </authorList>
    </citation>
    <scope>NUCLEOTIDE SEQUENCE</scope>
</reference>
<sequence length="74" mass="8515">MGSKPNKNTNYQNDKGHLHQMNNLTRPRSTPICPYNPYSSRTQFNVTINNVLFLVVNPPEDNDTMTMAENFDEV</sequence>
<dbReference type="AlphaFoldDB" id="A0A8S1PTH3"/>
<feature type="region of interest" description="Disordered" evidence="1">
    <location>
        <begin position="1"/>
        <end position="34"/>
    </location>
</feature>
<dbReference type="EMBL" id="CAJJDN010000087">
    <property type="protein sequence ID" value="CAD8106627.1"/>
    <property type="molecule type" value="Genomic_DNA"/>
</dbReference>
<evidence type="ECO:0000256" key="1">
    <source>
        <dbReference type="SAM" id="MobiDB-lite"/>
    </source>
</evidence>
<organism evidence="2 3">
    <name type="scientific">Paramecium sonneborni</name>
    <dbReference type="NCBI Taxonomy" id="65129"/>
    <lineage>
        <taxon>Eukaryota</taxon>
        <taxon>Sar</taxon>
        <taxon>Alveolata</taxon>
        <taxon>Ciliophora</taxon>
        <taxon>Intramacronucleata</taxon>
        <taxon>Oligohymenophorea</taxon>
        <taxon>Peniculida</taxon>
        <taxon>Parameciidae</taxon>
        <taxon>Paramecium</taxon>
    </lineage>
</organism>
<dbReference type="OrthoDB" id="293080at2759"/>
<accession>A0A8S1PTH3</accession>
<gene>
    <name evidence="2" type="ORF">PSON_ATCC_30995.1.T0870077</name>
</gene>
<name>A0A8S1PTH3_9CILI</name>
<proteinExistence type="predicted"/>
<keyword evidence="3" id="KW-1185">Reference proteome</keyword>
<evidence type="ECO:0000313" key="2">
    <source>
        <dbReference type="EMBL" id="CAD8106627.1"/>
    </source>
</evidence>